<reference evidence="1 2" key="1">
    <citation type="submission" date="2019-12" db="EMBL/GenBank/DDBJ databases">
        <title>Isolation and characterization of three novel carbon monoxide-oxidizing members of Halobacteria from salione crusts and soils.</title>
        <authorList>
            <person name="Myers M.R."/>
            <person name="King G.M."/>
        </authorList>
    </citation>
    <scope>NUCLEOTIDE SEQUENCE [LARGE SCALE GENOMIC DNA]</scope>
    <source>
        <strain evidence="1 2">PCN9</strain>
    </source>
</reference>
<evidence type="ECO:0000313" key="1">
    <source>
        <dbReference type="EMBL" id="MXR21532.1"/>
    </source>
</evidence>
<protein>
    <recommendedName>
        <fullName evidence="3">DUF4177 domain-containing protein</fullName>
    </recommendedName>
</protein>
<sequence length="61" mass="6966">MHQQWEYRALEPPKGLTKREAVDPTEELNRLGADGWELTESISYDGGGTKLLLFKRPVAHE</sequence>
<dbReference type="EMBL" id="WUUU01000122">
    <property type="protein sequence ID" value="MXR21532.1"/>
    <property type="molecule type" value="Genomic_DNA"/>
</dbReference>
<comment type="caution">
    <text evidence="1">The sequence shown here is derived from an EMBL/GenBank/DDBJ whole genome shotgun (WGS) entry which is preliminary data.</text>
</comment>
<dbReference type="AlphaFoldDB" id="A0A6B0SRA4"/>
<gene>
    <name evidence="1" type="ORF">GRX66_13285</name>
</gene>
<organism evidence="1 2">
    <name type="scientific">Halobacterium bonnevillei</name>
    <dbReference type="NCBI Taxonomy" id="2692200"/>
    <lineage>
        <taxon>Archaea</taxon>
        <taxon>Methanobacteriati</taxon>
        <taxon>Methanobacteriota</taxon>
        <taxon>Stenosarchaea group</taxon>
        <taxon>Halobacteria</taxon>
        <taxon>Halobacteriales</taxon>
        <taxon>Halobacteriaceae</taxon>
        <taxon>Halobacterium</taxon>
    </lineage>
</organism>
<evidence type="ECO:0000313" key="2">
    <source>
        <dbReference type="Proteomes" id="UP000471521"/>
    </source>
</evidence>
<dbReference type="OrthoDB" id="318633at2157"/>
<keyword evidence="2" id="KW-1185">Reference proteome</keyword>
<accession>A0A6B0SRA4</accession>
<proteinExistence type="predicted"/>
<dbReference type="Proteomes" id="UP000471521">
    <property type="component" value="Unassembled WGS sequence"/>
</dbReference>
<name>A0A6B0SRA4_9EURY</name>
<evidence type="ECO:0008006" key="3">
    <source>
        <dbReference type="Google" id="ProtNLM"/>
    </source>
</evidence>